<evidence type="ECO:0000313" key="1">
    <source>
        <dbReference type="EMBL" id="KAK5577351.1"/>
    </source>
</evidence>
<dbReference type="Gene3D" id="1.25.10.10">
    <property type="entry name" value="Leucine-rich Repeat Variant"/>
    <property type="match status" value="1"/>
</dbReference>
<sequence>MEKELALILKGLSLEDDENELKKSVDRFYTISGDKKLEIKTIKSLLPPIVELLKKWKTISNQNIISTALKAISSLVNDEISSEEVSSYFVNINLTLIIQRILNESIDSKIYGQITLSSLSCIGDLILNSNYLLNNIASNSFITIVTSKLMKSTNPKIIRECYWIISNIVSDNHKFLQLVIDSGFLMKLITDYLEPENLNYETNDKIKYEMYWCIINSLDIGELYQFQLIISEYKCLQFLQCAKKNLKKISSEYYQTITKIIVKTLEVCQKERSTTFYKKFISDSFITSILEENDGDLDTSNYENIKYVLTNLNNFIKTL</sequence>
<reference evidence="1 2" key="1">
    <citation type="submission" date="2023-11" db="EMBL/GenBank/DDBJ databases">
        <title>Dfirmibasis_genome.</title>
        <authorList>
            <person name="Edelbroek B."/>
            <person name="Kjellin J."/>
            <person name="Jerlstrom-Hultqvist J."/>
            <person name="Soderbom F."/>
        </authorList>
    </citation>
    <scope>NUCLEOTIDE SEQUENCE [LARGE SCALE GENOMIC DNA]</scope>
    <source>
        <strain evidence="1 2">TNS-C-14</strain>
    </source>
</reference>
<gene>
    <name evidence="1" type="ORF">RB653_002292</name>
</gene>
<organism evidence="1 2">
    <name type="scientific">Dictyostelium firmibasis</name>
    <dbReference type="NCBI Taxonomy" id="79012"/>
    <lineage>
        <taxon>Eukaryota</taxon>
        <taxon>Amoebozoa</taxon>
        <taxon>Evosea</taxon>
        <taxon>Eumycetozoa</taxon>
        <taxon>Dictyostelia</taxon>
        <taxon>Dictyosteliales</taxon>
        <taxon>Dictyosteliaceae</taxon>
        <taxon>Dictyostelium</taxon>
    </lineage>
</organism>
<dbReference type="InterPro" id="IPR011989">
    <property type="entry name" value="ARM-like"/>
</dbReference>
<accession>A0AAN7YPX4</accession>
<keyword evidence="2" id="KW-1185">Reference proteome</keyword>
<dbReference type="Proteomes" id="UP001344447">
    <property type="component" value="Unassembled WGS sequence"/>
</dbReference>
<proteinExistence type="predicted"/>
<name>A0AAN7YPX4_9MYCE</name>
<comment type="caution">
    <text evidence="1">The sequence shown here is derived from an EMBL/GenBank/DDBJ whole genome shotgun (WGS) entry which is preliminary data.</text>
</comment>
<dbReference type="EMBL" id="JAVFKY010000004">
    <property type="protein sequence ID" value="KAK5577351.1"/>
    <property type="molecule type" value="Genomic_DNA"/>
</dbReference>
<evidence type="ECO:0000313" key="2">
    <source>
        <dbReference type="Proteomes" id="UP001344447"/>
    </source>
</evidence>
<dbReference type="AlphaFoldDB" id="A0AAN7YPX4"/>
<protein>
    <submittedName>
        <fullName evidence="1">Uncharacterized protein</fullName>
    </submittedName>
</protein>
<dbReference type="SUPFAM" id="SSF48371">
    <property type="entry name" value="ARM repeat"/>
    <property type="match status" value="1"/>
</dbReference>
<dbReference type="InterPro" id="IPR016024">
    <property type="entry name" value="ARM-type_fold"/>
</dbReference>